<evidence type="ECO:0000313" key="2">
    <source>
        <dbReference type="Proteomes" id="UP000001357"/>
    </source>
</evidence>
<gene>
    <name evidence="1" type="ORF">MONBRDRAFT_37034</name>
</gene>
<dbReference type="RefSeq" id="XP_001745755.1">
    <property type="nucleotide sequence ID" value="XM_001745703.1"/>
</dbReference>
<proteinExistence type="predicted"/>
<reference evidence="1 2" key="1">
    <citation type="journal article" date="2008" name="Nature">
        <title>The genome of the choanoflagellate Monosiga brevicollis and the origin of metazoans.</title>
        <authorList>
            <consortium name="JGI Sequencing"/>
            <person name="King N."/>
            <person name="Westbrook M.J."/>
            <person name="Young S.L."/>
            <person name="Kuo A."/>
            <person name="Abedin M."/>
            <person name="Chapman J."/>
            <person name="Fairclough S."/>
            <person name="Hellsten U."/>
            <person name="Isogai Y."/>
            <person name="Letunic I."/>
            <person name="Marr M."/>
            <person name="Pincus D."/>
            <person name="Putnam N."/>
            <person name="Rokas A."/>
            <person name="Wright K.J."/>
            <person name="Zuzow R."/>
            <person name="Dirks W."/>
            <person name="Good M."/>
            <person name="Goodstein D."/>
            <person name="Lemons D."/>
            <person name="Li W."/>
            <person name="Lyons J.B."/>
            <person name="Morris A."/>
            <person name="Nichols S."/>
            <person name="Richter D.J."/>
            <person name="Salamov A."/>
            <person name="Bork P."/>
            <person name="Lim W.A."/>
            <person name="Manning G."/>
            <person name="Miller W.T."/>
            <person name="McGinnis W."/>
            <person name="Shapiro H."/>
            <person name="Tjian R."/>
            <person name="Grigoriev I.V."/>
            <person name="Rokhsar D."/>
        </authorList>
    </citation>
    <scope>NUCLEOTIDE SEQUENCE [LARGE SCALE GENOMIC DNA]</scope>
    <source>
        <strain evidence="2">MX1 / ATCC 50154</strain>
    </source>
</reference>
<name>A9UZ64_MONBE</name>
<evidence type="ECO:0000313" key="1">
    <source>
        <dbReference type="EMBL" id="EDQ89179.1"/>
    </source>
</evidence>
<dbReference type="AlphaFoldDB" id="A9UZ64"/>
<keyword evidence="2" id="KW-1185">Reference proteome</keyword>
<dbReference type="KEGG" id="mbr:MONBRDRAFT_37034"/>
<organism evidence="1 2">
    <name type="scientific">Monosiga brevicollis</name>
    <name type="common">Choanoflagellate</name>
    <dbReference type="NCBI Taxonomy" id="81824"/>
    <lineage>
        <taxon>Eukaryota</taxon>
        <taxon>Choanoflagellata</taxon>
        <taxon>Craspedida</taxon>
        <taxon>Salpingoecidae</taxon>
        <taxon>Monosiga</taxon>
    </lineage>
</organism>
<dbReference type="EMBL" id="CH991551">
    <property type="protein sequence ID" value="EDQ89179.1"/>
    <property type="molecule type" value="Genomic_DNA"/>
</dbReference>
<dbReference type="Proteomes" id="UP000001357">
    <property type="component" value="Unassembled WGS sequence"/>
</dbReference>
<protein>
    <submittedName>
        <fullName evidence="1">Uncharacterized protein</fullName>
    </submittedName>
</protein>
<sequence>MLDWLNVDAILFDVCTKADLLRLNLSAAERRYVSLLDKKSSGLGKLALVHTKRNIFMHALSLETERLLFFEDDVRIEAASPLSIVEQIVHLWHSLPPRWNYLNLGRCLSYCNKQRSLGSGLVQDLINLCTHSIVLDRTAMSSLLQVFANYLLPMGDDLLLAHLTSRGALINIASDRPVFDQDRLHITSTLHLNGSPEAHLAPDTCANLPLQQIFARNYHLLHEHFELADPTATRQTVPSLENIFRPLMSEDIVW</sequence>
<accession>A9UZ64</accession>
<dbReference type="InParanoid" id="A9UZ64"/>
<dbReference type="GeneID" id="5891233"/>